<gene>
    <name evidence="2" type="ORF">B1A_07856</name>
</gene>
<evidence type="ECO:0000259" key="1">
    <source>
        <dbReference type="PROSITE" id="PS50164"/>
    </source>
</evidence>
<protein>
    <recommendedName>
        <fullName evidence="1">GIY-YIG domain-containing protein</fullName>
    </recommendedName>
</protein>
<reference evidence="2" key="2">
    <citation type="journal article" date="2014" name="ISME J.">
        <title>Microbial stratification in low pH oxic and suboxic macroscopic growths along an acid mine drainage.</title>
        <authorList>
            <person name="Mendez-Garcia C."/>
            <person name="Mesa V."/>
            <person name="Sprenger R.R."/>
            <person name="Richter M."/>
            <person name="Diez M.S."/>
            <person name="Solano J."/>
            <person name="Bargiela R."/>
            <person name="Golyshina O.V."/>
            <person name="Manteca A."/>
            <person name="Ramos J.L."/>
            <person name="Gallego J.R."/>
            <person name="Llorente I."/>
            <person name="Martins Dos Santos V.A."/>
            <person name="Jensen O.N."/>
            <person name="Pelaez A.I."/>
            <person name="Sanchez J."/>
            <person name="Ferrer M."/>
        </authorList>
    </citation>
    <scope>NUCLEOTIDE SEQUENCE</scope>
</reference>
<dbReference type="InterPro" id="IPR000305">
    <property type="entry name" value="GIY-YIG_endonuc"/>
</dbReference>
<dbReference type="InterPro" id="IPR035901">
    <property type="entry name" value="GIY-YIG_endonuc_sf"/>
</dbReference>
<evidence type="ECO:0000313" key="2">
    <source>
        <dbReference type="EMBL" id="EQD67071.1"/>
    </source>
</evidence>
<reference evidence="2" key="1">
    <citation type="submission" date="2013-08" db="EMBL/GenBank/DDBJ databases">
        <authorList>
            <person name="Mendez C."/>
            <person name="Richter M."/>
            <person name="Ferrer M."/>
            <person name="Sanchez J."/>
        </authorList>
    </citation>
    <scope>NUCLEOTIDE SEQUENCE</scope>
</reference>
<comment type="caution">
    <text evidence="2">The sequence shown here is derived from an EMBL/GenBank/DDBJ whole genome shotgun (WGS) entry which is preliminary data.</text>
</comment>
<accession>T1B2J5</accession>
<feature type="domain" description="GIY-YIG" evidence="1">
    <location>
        <begin position="1"/>
        <end position="56"/>
    </location>
</feature>
<sequence>LDRRITTHRKGRGALFTRINQPQRLLTAKPYPSQREARQIEAQVKRMPTSGKRLLAHLWSEQYPVDERTQKALALE</sequence>
<dbReference type="AlphaFoldDB" id="T1B2J5"/>
<organism evidence="2">
    <name type="scientific">mine drainage metagenome</name>
    <dbReference type="NCBI Taxonomy" id="410659"/>
    <lineage>
        <taxon>unclassified sequences</taxon>
        <taxon>metagenomes</taxon>
        <taxon>ecological metagenomes</taxon>
    </lineage>
</organism>
<name>T1B2J5_9ZZZZ</name>
<proteinExistence type="predicted"/>
<feature type="non-terminal residue" evidence="2">
    <location>
        <position position="1"/>
    </location>
</feature>
<dbReference type="PROSITE" id="PS50164">
    <property type="entry name" value="GIY_YIG"/>
    <property type="match status" value="1"/>
</dbReference>
<dbReference type="Gene3D" id="3.40.1440.10">
    <property type="entry name" value="GIY-YIG endonuclease"/>
    <property type="match status" value="1"/>
</dbReference>
<dbReference type="EMBL" id="AUZX01005626">
    <property type="protein sequence ID" value="EQD67071.1"/>
    <property type="molecule type" value="Genomic_DNA"/>
</dbReference>